<proteinExistence type="predicted"/>
<evidence type="ECO:0000313" key="1">
    <source>
        <dbReference type="EMBL" id="KAG0268656.1"/>
    </source>
</evidence>
<comment type="caution">
    <text evidence="1">The sequence shown here is derived from an EMBL/GenBank/DDBJ whole genome shotgun (WGS) entry which is preliminary data.</text>
</comment>
<protein>
    <submittedName>
        <fullName evidence="1">Uncharacterized protein</fullName>
    </submittedName>
</protein>
<evidence type="ECO:0000313" key="2">
    <source>
        <dbReference type="Proteomes" id="UP000807716"/>
    </source>
</evidence>
<gene>
    <name evidence="1" type="ORF">DFQ27_006158</name>
</gene>
<organism evidence="1 2">
    <name type="scientific">Actinomortierella ambigua</name>
    <dbReference type="NCBI Taxonomy" id="1343610"/>
    <lineage>
        <taxon>Eukaryota</taxon>
        <taxon>Fungi</taxon>
        <taxon>Fungi incertae sedis</taxon>
        <taxon>Mucoromycota</taxon>
        <taxon>Mortierellomycotina</taxon>
        <taxon>Mortierellomycetes</taxon>
        <taxon>Mortierellales</taxon>
        <taxon>Mortierellaceae</taxon>
        <taxon>Actinomortierella</taxon>
    </lineage>
</organism>
<dbReference type="AlphaFoldDB" id="A0A9P6QI74"/>
<accession>A0A9P6QI74</accession>
<dbReference type="Proteomes" id="UP000807716">
    <property type="component" value="Unassembled WGS sequence"/>
</dbReference>
<sequence length="138" mass="15624">MEESETLFEGVFGDQDPTLLWVRDDQGRLEANRVIPTVPLRDVMNYRWRKTTIRVLAKIDRVKKFRLTTTGAYFIVSLSPTKSHLVAPPSSVKPEGYSPPLTLDTCLDTALVEKFLTVSAEKLAKDIESEEGKQNLKE</sequence>
<name>A0A9P6QI74_9FUNG</name>
<reference evidence="1" key="1">
    <citation type="journal article" date="2020" name="Fungal Divers.">
        <title>Resolving the Mortierellaceae phylogeny through synthesis of multi-gene phylogenetics and phylogenomics.</title>
        <authorList>
            <person name="Vandepol N."/>
            <person name="Liber J."/>
            <person name="Desiro A."/>
            <person name="Na H."/>
            <person name="Kennedy M."/>
            <person name="Barry K."/>
            <person name="Grigoriev I.V."/>
            <person name="Miller A.N."/>
            <person name="O'Donnell K."/>
            <person name="Stajich J.E."/>
            <person name="Bonito G."/>
        </authorList>
    </citation>
    <scope>NUCLEOTIDE SEQUENCE</scope>
    <source>
        <strain evidence="1">BC1065</strain>
    </source>
</reference>
<keyword evidence="2" id="KW-1185">Reference proteome</keyword>
<dbReference type="EMBL" id="JAAAJB010000045">
    <property type="protein sequence ID" value="KAG0268656.1"/>
    <property type="molecule type" value="Genomic_DNA"/>
</dbReference>